<dbReference type="Proteomes" id="UP000887576">
    <property type="component" value="Unplaced"/>
</dbReference>
<reference evidence="2" key="1">
    <citation type="submission" date="2025-08" db="UniProtKB">
        <authorList>
            <consortium name="WormBaseParasite"/>
        </authorList>
    </citation>
    <scope>IDENTIFICATION</scope>
</reference>
<evidence type="ECO:0000313" key="1">
    <source>
        <dbReference type="Proteomes" id="UP000887576"/>
    </source>
</evidence>
<dbReference type="WBParaSite" id="JU765_v2.g9639.t3">
    <property type="protein sequence ID" value="JU765_v2.g9639.t3"/>
    <property type="gene ID" value="JU765_v2.g9639"/>
</dbReference>
<protein>
    <submittedName>
        <fullName evidence="2">Signal peptidase complex subunit 1</fullName>
    </submittedName>
</protein>
<sequence length="107" mass="12581">MDAVIQMLPPSLRRWSTYIDFPGQQLSERIFQVIIVISSIIGFIVGYFTQELWMTFAIIGVGFTLSNFICLFPWPCFRRHPIRWLPDTEDEPGKATKENKTRDKKRQ</sequence>
<proteinExistence type="predicted"/>
<accession>A0AC34RRS3</accession>
<organism evidence="1 2">
    <name type="scientific">Panagrolaimus sp. JU765</name>
    <dbReference type="NCBI Taxonomy" id="591449"/>
    <lineage>
        <taxon>Eukaryota</taxon>
        <taxon>Metazoa</taxon>
        <taxon>Ecdysozoa</taxon>
        <taxon>Nematoda</taxon>
        <taxon>Chromadorea</taxon>
        <taxon>Rhabditida</taxon>
        <taxon>Tylenchina</taxon>
        <taxon>Panagrolaimomorpha</taxon>
        <taxon>Panagrolaimoidea</taxon>
        <taxon>Panagrolaimidae</taxon>
        <taxon>Panagrolaimus</taxon>
    </lineage>
</organism>
<name>A0AC34RRS3_9BILA</name>
<evidence type="ECO:0000313" key="2">
    <source>
        <dbReference type="WBParaSite" id="JU765_v2.g9639.t3"/>
    </source>
</evidence>